<dbReference type="InterPro" id="IPR010920">
    <property type="entry name" value="LSM_dom_sf"/>
</dbReference>
<dbReference type="GO" id="GO:0046540">
    <property type="term" value="C:U4/U6 x U5 tri-snRNP complex"/>
    <property type="evidence" value="ECO:0007669"/>
    <property type="project" value="UniProtKB-UniRule"/>
</dbReference>
<dbReference type="InterPro" id="IPR034103">
    <property type="entry name" value="Lsm8"/>
</dbReference>
<evidence type="ECO:0000256" key="1">
    <source>
        <dbReference type="ARBA" id="ARBA00004123"/>
    </source>
</evidence>
<dbReference type="GO" id="GO:0003729">
    <property type="term" value="F:mRNA binding"/>
    <property type="evidence" value="ECO:0007669"/>
    <property type="project" value="TreeGrafter"/>
</dbReference>
<keyword evidence="5 9" id="KW-0694">RNA-binding</keyword>
<evidence type="ECO:0000256" key="5">
    <source>
        <dbReference type="ARBA" id="ARBA00022884"/>
    </source>
</evidence>
<evidence type="ECO:0000313" key="12">
    <source>
        <dbReference type="Proteomes" id="UP000186922"/>
    </source>
</evidence>
<organism evidence="11 12">
    <name type="scientific">Ramazzottius varieornatus</name>
    <name type="common">Water bear</name>
    <name type="synonym">Tardigrade</name>
    <dbReference type="NCBI Taxonomy" id="947166"/>
    <lineage>
        <taxon>Eukaryota</taxon>
        <taxon>Metazoa</taxon>
        <taxon>Ecdysozoa</taxon>
        <taxon>Tardigrada</taxon>
        <taxon>Eutardigrada</taxon>
        <taxon>Parachela</taxon>
        <taxon>Hypsibioidea</taxon>
        <taxon>Ramazzottiidae</taxon>
        <taxon>Ramazzottius</taxon>
    </lineage>
</organism>
<dbReference type="GO" id="GO:0000398">
    <property type="term" value="P:mRNA splicing, via spliceosome"/>
    <property type="evidence" value="ECO:0007669"/>
    <property type="project" value="UniProtKB-UniRule"/>
</dbReference>
<keyword evidence="12" id="KW-1185">Reference proteome</keyword>
<dbReference type="STRING" id="947166.A0A1D1VN03"/>
<keyword evidence="8 9" id="KW-0687">Ribonucleoprotein</keyword>
<feature type="domain" description="Sm" evidence="10">
    <location>
        <begin position="3"/>
        <end position="79"/>
    </location>
</feature>
<evidence type="ECO:0000256" key="8">
    <source>
        <dbReference type="ARBA" id="ARBA00023274"/>
    </source>
</evidence>
<evidence type="ECO:0000256" key="7">
    <source>
        <dbReference type="ARBA" id="ARBA00023242"/>
    </source>
</evidence>
<dbReference type="EMBL" id="BDGG01000009">
    <property type="protein sequence ID" value="GAV02977.1"/>
    <property type="molecule type" value="Genomic_DNA"/>
</dbReference>
<evidence type="ECO:0000256" key="6">
    <source>
        <dbReference type="ARBA" id="ARBA00023187"/>
    </source>
</evidence>
<dbReference type="PANTHER" id="PTHR15588:SF9">
    <property type="entry name" value="U6 SNRNA-ASSOCIATED SM-LIKE PROTEIN LSM8"/>
    <property type="match status" value="1"/>
</dbReference>
<dbReference type="InterPro" id="IPR001163">
    <property type="entry name" value="Sm_dom_euk/arc"/>
</dbReference>
<accession>A0A1D1VN03</accession>
<dbReference type="InterPro" id="IPR047575">
    <property type="entry name" value="Sm"/>
</dbReference>
<dbReference type="Gene3D" id="2.30.30.100">
    <property type="match status" value="1"/>
</dbReference>
<comment type="similarity">
    <text evidence="2 9">Belongs to the snRNP Sm proteins family.</text>
</comment>
<comment type="function">
    <text evidence="9">Plays role in pre-mRNA splicing as component of the U4/U6-U5 tri-snRNP complex that is involved in spliceosome assembly, and as component of the precatalytic spliceosome (spliceosome B complex). The heptameric LSM2-8 complex binds specifically to the 3'-terminal U-tract of U6 snRNA.</text>
</comment>
<name>A0A1D1VN03_RAMVA</name>
<dbReference type="SMART" id="SM00651">
    <property type="entry name" value="Sm"/>
    <property type="match status" value="1"/>
</dbReference>
<gene>
    <name evidence="11" type="primary">RvY_13472-1</name>
    <name evidence="9" type="synonym">LSM8</name>
    <name evidence="11" type="synonym">RvY_13472.1</name>
    <name evidence="11" type="ORF">RvY_13472</name>
</gene>
<dbReference type="PANTHER" id="PTHR15588">
    <property type="entry name" value="LSM1"/>
    <property type="match status" value="1"/>
</dbReference>
<protein>
    <recommendedName>
        <fullName evidence="9">U6 snRNA-associated Sm-like protein LSm8</fullName>
    </recommendedName>
</protein>
<proteinExistence type="inferred from homology"/>
<sequence length="99" mass="10839">MSAPTSTLDAFYGKKVLIITNDGRTLVGSFQGYDQTINVVLTDSSERVYSSHQGIQTVPLGAYMVRGDNIAIVGEVNEEEDAQLDFDAIKAEPLRHIVH</sequence>
<evidence type="ECO:0000313" key="11">
    <source>
        <dbReference type="EMBL" id="GAV02977.1"/>
    </source>
</evidence>
<evidence type="ECO:0000256" key="3">
    <source>
        <dbReference type="ARBA" id="ARBA00022664"/>
    </source>
</evidence>
<dbReference type="Pfam" id="PF01423">
    <property type="entry name" value="LSM"/>
    <property type="match status" value="1"/>
</dbReference>
<keyword evidence="6 9" id="KW-0508">mRNA splicing</keyword>
<keyword evidence="4 9" id="KW-0747">Spliceosome</keyword>
<dbReference type="CDD" id="cd01727">
    <property type="entry name" value="LSm8"/>
    <property type="match status" value="1"/>
</dbReference>
<dbReference type="OrthoDB" id="10263346at2759"/>
<dbReference type="Proteomes" id="UP000186922">
    <property type="component" value="Unassembled WGS sequence"/>
</dbReference>
<dbReference type="SUPFAM" id="SSF50182">
    <property type="entry name" value="Sm-like ribonucleoproteins"/>
    <property type="match status" value="1"/>
</dbReference>
<evidence type="ECO:0000256" key="2">
    <source>
        <dbReference type="ARBA" id="ARBA00006850"/>
    </source>
</evidence>
<dbReference type="PROSITE" id="PS52002">
    <property type="entry name" value="SM"/>
    <property type="match status" value="1"/>
</dbReference>
<reference evidence="11 12" key="1">
    <citation type="journal article" date="2016" name="Nat. Commun.">
        <title>Extremotolerant tardigrade genome and improved radiotolerance of human cultured cells by tardigrade-unique protein.</title>
        <authorList>
            <person name="Hashimoto T."/>
            <person name="Horikawa D.D."/>
            <person name="Saito Y."/>
            <person name="Kuwahara H."/>
            <person name="Kozuka-Hata H."/>
            <person name="Shin-I T."/>
            <person name="Minakuchi Y."/>
            <person name="Ohishi K."/>
            <person name="Motoyama A."/>
            <person name="Aizu T."/>
            <person name="Enomoto A."/>
            <person name="Kondo K."/>
            <person name="Tanaka S."/>
            <person name="Hara Y."/>
            <person name="Koshikawa S."/>
            <person name="Sagara H."/>
            <person name="Miura T."/>
            <person name="Yokobori S."/>
            <person name="Miyagawa K."/>
            <person name="Suzuki Y."/>
            <person name="Kubo T."/>
            <person name="Oyama M."/>
            <person name="Kohara Y."/>
            <person name="Fujiyama A."/>
            <person name="Arakawa K."/>
            <person name="Katayama T."/>
            <person name="Toyoda A."/>
            <person name="Kunieda T."/>
        </authorList>
    </citation>
    <scope>NUCLEOTIDE SEQUENCE [LARGE SCALE GENOMIC DNA]</scope>
    <source>
        <strain evidence="11 12">YOKOZUNA-1</strain>
    </source>
</reference>
<dbReference type="FunFam" id="2.30.30.100:FF:000027">
    <property type="entry name" value="U6 snRNA-associated Sm-like protein LSm8"/>
    <property type="match status" value="1"/>
</dbReference>
<evidence type="ECO:0000259" key="10">
    <source>
        <dbReference type="PROSITE" id="PS52002"/>
    </source>
</evidence>
<comment type="subunit">
    <text evidence="9">LSm subunits form a heteromer with a doughnut shape.</text>
</comment>
<evidence type="ECO:0000256" key="4">
    <source>
        <dbReference type="ARBA" id="ARBA00022728"/>
    </source>
</evidence>
<keyword evidence="7 9" id="KW-0539">Nucleus</keyword>
<dbReference type="InterPro" id="IPR044642">
    <property type="entry name" value="PTHR15588"/>
</dbReference>
<dbReference type="AlphaFoldDB" id="A0A1D1VN03"/>
<comment type="subcellular location">
    <subcellularLocation>
        <location evidence="1 9">Nucleus</location>
    </subcellularLocation>
</comment>
<keyword evidence="3 9" id="KW-0507">mRNA processing</keyword>
<dbReference type="GO" id="GO:0005688">
    <property type="term" value="C:U6 snRNP"/>
    <property type="evidence" value="ECO:0007669"/>
    <property type="project" value="UniProtKB-UniRule"/>
</dbReference>
<evidence type="ECO:0000256" key="9">
    <source>
        <dbReference type="RuleBase" id="RU365048"/>
    </source>
</evidence>
<comment type="caution">
    <text evidence="11">The sequence shown here is derived from an EMBL/GenBank/DDBJ whole genome shotgun (WGS) entry which is preliminary data.</text>
</comment>
<dbReference type="GO" id="GO:0071011">
    <property type="term" value="C:precatalytic spliceosome"/>
    <property type="evidence" value="ECO:0007669"/>
    <property type="project" value="TreeGrafter"/>
</dbReference>